<gene>
    <name evidence="4" type="ORF">COU81_02920</name>
</gene>
<evidence type="ECO:0000313" key="5">
    <source>
        <dbReference type="Proteomes" id="UP000231450"/>
    </source>
</evidence>
<dbReference type="InterPro" id="IPR015424">
    <property type="entry name" value="PyrdxlP-dep_Trfase"/>
</dbReference>
<reference evidence="5" key="1">
    <citation type="submission" date="2017-09" db="EMBL/GenBank/DDBJ databases">
        <title>Depth-based differentiation of microbial function through sediment-hosted aquifers and enrichment of novel symbionts in the deep terrestrial subsurface.</title>
        <authorList>
            <person name="Probst A.J."/>
            <person name="Ladd B."/>
            <person name="Jarett J.K."/>
            <person name="Geller-Mcgrath D.E."/>
            <person name="Sieber C.M.K."/>
            <person name="Emerson J.B."/>
            <person name="Anantharaman K."/>
            <person name="Thomas B.C."/>
            <person name="Malmstrom R."/>
            <person name="Stieglmeier M."/>
            <person name="Klingl A."/>
            <person name="Woyke T."/>
            <person name="Ryan C.M."/>
            <person name="Banfield J.F."/>
        </authorList>
    </citation>
    <scope>NUCLEOTIDE SEQUENCE [LARGE SCALE GENOMIC DNA]</scope>
</reference>
<keyword evidence="2 3" id="KW-0663">Pyridoxal phosphate</keyword>
<evidence type="ECO:0000256" key="2">
    <source>
        <dbReference type="PIRSR" id="PIRSR000390-2"/>
    </source>
</evidence>
<dbReference type="GO" id="GO:0030170">
    <property type="term" value="F:pyridoxal phosphate binding"/>
    <property type="evidence" value="ECO:0007669"/>
    <property type="project" value="TreeGrafter"/>
</dbReference>
<dbReference type="InterPro" id="IPR000653">
    <property type="entry name" value="DegT/StrS_aminotransferase"/>
</dbReference>
<dbReference type="GO" id="GO:0008483">
    <property type="term" value="F:transaminase activity"/>
    <property type="evidence" value="ECO:0007669"/>
    <property type="project" value="TreeGrafter"/>
</dbReference>
<protein>
    <recommendedName>
        <fullName evidence="6">DegT/DnrJ/EryC1/StrS aminotransferase</fullName>
    </recommendedName>
</protein>
<dbReference type="Proteomes" id="UP000231450">
    <property type="component" value="Unassembled WGS sequence"/>
</dbReference>
<dbReference type="PANTHER" id="PTHR30244">
    <property type="entry name" value="TRANSAMINASE"/>
    <property type="match status" value="1"/>
</dbReference>
<dbReference type="Pfam" id="PF01041">
    <property type="entry name" value="DegT_DnrJ_EryC1"/>
    <property type="match status" value="2"/>
</dbReference>
<evidence type="ECO:0000313" key="4">
    <source>
        <dbReference type="EMBL" id="PJE58043.1"/>
    </source>
</evidence>
<feature type="active site" description="Proton acceptor" evidence="1">
    <location>
        <position position="184"/>
    </location>
</feature>
<evidence type="ECO:0000256" key="3">
    <source>
        <dbReference type="RuleBase" id="RU004508"/>
    </source>
</evidence>
<evidence type="ECO:0008006" key="6">
    <source>
        <dbReference type="Google" id="ProtNLM"/>
    </source>
</evidence>
<feature type="modified residue" description="N6-(pyridoxal phosphate)lysine" evidence="2">
    <location>
        <position position="184"/>
    </location>
</feature>
<dbReference type="GO" id="GO:0000271">
    <property type="term" value="P:polysaccharide biosynthetic process"/>
    <property type="evidence" value="ECO:0007669"/>
    <property type="project" value="TreeGrafter"/>
</dbReference>
<dbReference type="PIRSF" id="PIRSF000390">
    <property type="entry name" value="PLP_StrS"/>
    <property type="match status" value="1"/>
</dbReference>
<dbReference type="InterPro" id="IPR015421">
    <property type="entry name" value="PyrdxlP-dep_Trfase_major"/>
</dbReference>
<dbReference type="SUPFAM" id="SSF53383">
    <property type="entry name" value="PLP-dependent transferases"/>
    <property type="match status" value="1"/>
</dbReference>
<proteinExistence type="inferred from homology"/>
<dbReference type="PANTHER" id="PTHR30244:SF34">
    <property type="entry name" value="DTDP-4-AMINO-4,6-DIDEOXYGALACTOSE TRANSAMINASE"/>
    <property type="match status" value="1"/>
</dbReference>
<dbReference type="InterPro" id="IPR015422">
    <property type="entry name" value="PyrdxlP-dep_Trfase_small"/>
</dbReference>
<comment type="caution">
    <text evidence="4">The sequence shown here is derived from an EMBL/GenBank/DDBJ whole genome shotgun (WGS) entry which is preliminary data.</text>
</comment>
<dbReference type="AlphaFoldDB" id="A0A2M8KDR8"/>
<comment type="similarity">
    <text evidence="3">Belongs to the DegT/DnrJ/EryC1 family.</text>
</comment>
<sequence length="415" mass="47175">MKSITTATSPNTERDDFWLALKLLFFPTKWRKGVATKKLLNEFKSWLPVKHGFLFESGRGALWGILKSLNLAPDSEILLQAYTCVAVPDPILWAGLKPVYVDIREETFNMSVQDLGKKITKNSRVLIIQHTFGLPAEIDEIMQIAKKYNLIVIEDCAHALGAKYHDKYVGTFGDFAFFSFGRDKVISGVWGGVVVTSNDSYASNLEMVREGLSMSTNLWVLQQLLHPITFGIIRPTFQWFGRFLLAFLKLIRFISLAVYRSELEGEKPQFIGSQMPNALAILALNQFKKLSRFNDHRKEIASIYTKELTEINVVLPFDSVKSEQIYLRYTLKTQYADKLLSDGAREGMYLGDWYNNVITPKGVNLSKVKYEIGCCPVAENVASKSINLPTHINTSINDAERISKFIKKQLNEYKN</sequence>
<dbReference type="Gene3D" id="3.90.1150.10">
    <property type="entry name" value="Aspartate Aminotransferase, domain 1"/>
    <property type="match status" value="1"/>
</dbReference>
<name>A0A2M8KDR8_9BACT</name>
<dbReference type="EMBL" id="PFDW01000061">
    <property type="protein sequence ID" value="PJE58043.1"/>
    <property type="molecule type" value="Genomic_DNA"/>
</dbReference>
<organism evidence="4 5">
    <name type="scientific">Candidatus Portnoybacteria bacterium CG10_big_fil_rev_8_21_14_0_10_36_7</name>
    <dbReference type="NCBI Taxonomy" id="1974812"/>
    <lineage>
        <taxon>Bacteria</taxon>
        <taxon>Candidatus Portnoyibacteriota</taxon>
    </lineage>
</organism>
<dbReference type="Gene3D" id="3.40.640.10">
    <property type="entry name" value="Type I PLP-dependent aspartate aminotransferase-like (Major domain)"/>
    <property type="match status" value="1"/>
</dbReference>
<evidence type="ECO:0000256" key="1">
    <source>
        <dbReference type="PIRSR" id="PIRSR000390-1"/>
    </source>
</evidence>
<accession>A0A2M8KDR8</accession>